<protein>
    <submittedName>
        <fullName evidence="1">KilA-N domain-containing protein</fullName>
    </submittedName>
</protein>
<dbReference type="Proteomes" id="UP000032142">
    <property type="component" value="Unassembled WGS sequence"/>
</dbReference>
<sequence>MYWTSISYWIRVRPCLRQWHRYEIACKTTFGTLALFDICDYPSILFNSKWFNGQYQVKIKCDIELKCQLCAKLVDLKDKILESIYELRDRQQSLSHYRLYSVFL</sequence>
<accession>A0A0B0N6G3</accession>
<comment type="caution">
    <text evidence="1">The sequence shown here is derived from an EMBL/GenBank/DDBJ whole genome shotgun (WGS) entry which is preliminary data.</text>
</comment>
<dbReference type="AlphaFoldDB" id="A0A0B0N6G3"/>
<reference evidence="2" key="1">
    <citation type="submission" date="2014-09" db="EMBL/GenBank/DDBJ databases">
        <authorList>
            <person name="Mudge J."/>
            <person name="Ramaraj T."/>
            <person name="Lindquist I.E."/>
            <person name="Bharti A.K."/>
            <person name="Sundararajan A."/>
            <person name="Cameron C.T."/>
            <person name="Woodward J.E."/>
            <person name="May G.D."/>
            <person name="Brubaker C."/>
            <person name="Broadhvest J."/>
            <person name="Wilkins T.A."/>
        </authorList>
    </citation>
    <scope>NUCLEOTIDE SEQUENCE</scope>
    <source>
        <strain evidence="2">cv. AKA8401</strain>
    </source>
</reference>
<dbReference type="EMBL" id="JRRC01496611">
    <property type="protein sequence ID" value="KHG08365.1"/>
    <property type="molecule type" value="Genomic_DNA"/>
</dbReference>
<keyword evidence="2" id="KW-1185">Reference proteome</keyword>
<organism evidence="1 2">
    <name type="scientific">Gossypium arboreum</name>
    <name type="common">Tree cotton</name>
    <name type="synonym">Gossypium nanking</name>
    <dbReference type="NCBI Taxonomy" id="29729"/>
    <lineage>
        <taxon>Eukaryota</taxon>
        <taxon>Viridiplantae</taxon>
        <taxon>Streptophyta</taxon>
        <taxon>Embryophyta</taxon>
        <taxon>Tracheophyta</taxon>
        <taxon>Spermatophyta</taxon>
        <taxon>Magnoliopsida</taxon>
        <taxon>eudicotyledons</taxon>
        <taxon>Gunneridae</taxon>
        <taxon>Pentapetalae</taxon>
        <taxon>rosids</taxon>
        <taxon>malvids</taxon>
        <taxon>Malvales</taxon>
        <taxon>Malvaceae</taxon>
        <taxon>Malvoideae</taxon>
        <taxon>Gossypium</taxon>
    </lineage>
</organism>
<evidence type="ECO:0000313" key="1">
    <source>
        <dbReference type="EMBL" id="KHG08365.1"/>
    </source>
</evidence>
<gene>
    <name evidence="1" type="ORF">F383_35640</name>
</gene>
<evidence type="ECO:0000313" key="2">
    <source>
        <dbReference type="Proteomes" id="UP000032142"/>
    </source>
</evidence>
<proteinExistence type="predicted"/>
<name>A0A0B0N6G3_GOSAR</name>